<dbReference type="PRINTS" id="PR00260">
    <property type="entry name" value="CHEMTRNSDUCR"/>
</dbReference>
<dbReference type="InParanoid" id="F1Z847"/>
<dbReference type="PROSITE" id="PS50192">
    <property type="entry name" value="T_SNARE"/>
    <property type="match status" value="1"/>
</dbReference>
<evidence type="ECO:0000313" key="10">
    <source>
        <dbReference type="Proteomes" id="UP000004728"/>
    </source>
</evidence>
<dbReference type="AlphaFoldDB" id="F1Z847"/>
<dbReference type="CDD" id="cd11386">
    <property type="entry name" value="MCP_signal"/>
    <property type="match status" value="1"/>
</dbReference>
<feature type="compositionally biased region" description="Low complexity" evidence="5">
    <location>
        <begin position="441"/>
        <end position="452"/>
    </location>
</feature>
<dbReference type="FunCoup" id="F1Z847">
    <property type="interactions" value="254"/>
</dbReference>
<dbReference type="InterPro" id="IPR051310">
    <property type="entry name" value="MCP_chemotaxis"/>
</dbReference>
<comment type="subcellular location">
    <subcellularLocation>
        <location evidence="1">Membrane</location>
    </subcellularLocation>
</comment>
<evidence type="ECO:0000259" key="6">
    <source>
        <dbReference type="PROSITE" id="PS50111"/>
    </source>
</evidence>
<feature type="compositionally biased region" description="Pro residues" evidence="5">
    <location>
        <begin position="430"/>
        <end position="440"/>
    </location>
</feature>
<organism evidence="9 10">
    <name type="scientific">Novosphingobium nitrogenifigens DSM 19370</name>
    <dbReference type="NCBI Taxonomy" id="983920"/>
    <lineage>
        <taxon>Bacteria</taxon>
        <taxon>Pseudomonadati</taxon>
        <taxon>Pseudomonadota</taxon>
        <taxon>Alphaproteobacteria</taxon>
        <taxon>Sphingomonadales</taxon>
        <taxon>Sphingomonadaceae</taxon>
        <taxon>Novosphingobium</taxon>
    </lineage>
</organism>
<evidence type="ECO:0000259" key="8">
    <source>
        <dbReference type="PROSITE" id="PS50885"/>
    </source>
</evidence>
<feature type="domain" description="HAMP" evidence="8">
    <location>
        <begin position="56"/>
        <end position="99"/>
    </location>
</feature>
<dbReference type="STRING" id="983920.Y88_1240"/>
<gene>
    <name evidence="9" type="ORF">Y88_1240</name>
</gene>
<proteinExistence type="inferred from homology"/>
<evidence type="ECO:0000256" key="4">
    <source>
        <dbReference type="PROSITE-ProRule" id="PRU00284"/>
    </source>
</evidence>
<dbReference type="FunFam" id="1.10.287.950:FF:000001">
    <property type="entry name" value="Methyl-accepting chemotaxis sensory transducer"/>
    <property type="match status" value="1"/>
</dbReference>
<dbReference type="SMART" id="SM00283">
    <property type="entry name" value="MA"/>
    <property type="match status" value="1"/>
</dbReference>
<protein>
    <submittedName>
        <fullName evidence="9">Methyl-accepting chemotaxis sensory transducer</fullName>
    </submittedName>
</protein>
<comment type="similarity">
    <text evidence="3">Belongs to the methyl-accepting chemotaxis (MCP) protein family.</text>
</comment>
<dbReference type="Proteomes" id="UP000004728">
    <property type="component" value="Unassembled WGS sequence"/>
</dbReference>
<keyword evidence="10" id="KW-1185">Reference proteome</keyword>
<evidence type="ECO:0000313" key="9">
    <source>
        <dbReference type="EMBL" id="EGD59178.1"/>
    </source>
</evidence>
<sequence>MVHGLWAALALTATVWAGMGGGTILPGILALAALISTLLTVKISGKLICDPYVTTVERMETLAAGDLDSTIRYTQHTDCVGRMTRAMDVFRANAVEIRRAGEDQHRIVTALGTGLAKLANADLTCRLAEPLPAHGEALRQQFNQAVSALEETLGVVSQSSSTIAGASNEIRAASSDLASRTEQQAAAIQEASRSMSDVTKLVEHNTSNVIEVNQSIAEAHREATEGGRIVDDAVAAMTNIQNSSQEITQIINVIDGIAFQTNLLALNAGVEAARAGDAGKGFAVVATEVRALAQRTADAAREIKELINTSGHHVDQGVDLVGATGKALGQIVTRVGEISSIVHSIADSARQQVDMLSGVTRTVEQMDTTTQQNAAMVEESNAAARSLADEAERLAGNVSRFRFSTLGRSSFRAPVAARSLPAPSAIAAPGSPPPPAPTFTPAPSRAAPAPTAGNLAIKADADDDWSEF</sequence>
<dbReference type="Gene3D" id="6.10.340.10">
    <property type="match status" value="1"/>
</dbReference>
<dbReference type="PANTHER" id="PTHR43531:SF11">
    <property type="entry name" value="METHYL-ACCEPTING CHEMOTAXIS PROTEIN 3"/>
    <property type="match status" value="1"/>
</dbReference>
<dbReference type="PROSITE" id="PS50111">
    <property type="entry name" value="CHEMOTAXIS_TRANSDUC_2"/>
    <property type="match status" value="1"/>
</dbReference>
<accession>F1Z847</accession>
<dbReference type="InterPro" id="IPR003660">
    <property type="entry name" value="HAMP_dom"/>
</dbReference>
<dbReference type="EMBL" id="AEWJ01000037">
    <property type="protein sequence ID" value="EGD59178.1"/>
    <property type="molecule type" value="Genomic_DNA"/>
</dbReference>
<evidence type="ECO:0000256" key="3">
    <source>
        <dbReference type="ARBA" id="ARBA00029447"/>
    </source>
</evidence>
<reference evidence="9 10" key="1">
    <citation type="journal article" date="2012" name="J. Bacteriol.">
        <title>Draft Genome Sequence of Novosphingobium nitrogenifigens Y88T.</title>
        <authorList>
            <person name="Strabala T.J."/>
            <person name="Macdonald L."/>
            <person name="Liu V."/>
            <person name="Smit A.M."/>
        </authorList>
    </citation>
    <scope>NUCLEOTIDE SEQUENCE [LARGE SCALE GENOMIC DNA]</scope>
    <source>
        <strain evidence="9 10">DSM 19370</strain>
    </source>
</reference>
<comment type="caution">
    <text evidence="9">The sequence shown here is derived from an EMBL/GenBank/DDBJ whole genome shotgun (WGS) entry which is preliminary data.</text>
</comment>
<dbReference type="InterPro" id="IPR000727">
    <property type="entry name" value="T_SNARE_dom"/>
</dbReference>
<dbReference type="RefSeq" id="WP_008065426.1">
    <property type="nucleotide sequence ID" value="NZ_GL876926.1"/>
</dbReference>
<dbReference type="InterPro" id="IPR004089">
    <property type="entry name" value="MCPsignal_dom"/>
</dbReference>
<dbReference type="Pfam" id="PF00015">
    <property type="entry name" value="MCPsignal"/>
    <property type="match status" value="1"/>
</dbReference>
<dbReference type="PANTHER" id="PTHR43531">
    <property type="entry name" value="PROTEIN ICFG"/>
    <property type="match status" value="1"/>
</dbReference>
<dbReference type="GO" id="GO:0016020">
    <property type="term" value="C:membrane"/>
    <property type="evidence" value="ECO:0007669"/>
    <property type="project" value="UniProtKB-SubCell"/>
</dbReference>
<feature type="region of interest" description="Disordered" evidence="5">
    <location>
        <begin position="423"/>
        <end position="468"/>
    </location>
</feature>
<dbReference type="eggNOG" id="COG0840">
    <property type="taxonomic scope" value="Bacteria"/>
</dbReference>
<name>F1Z847_9SPHN</name>
<dbReference type="GO" id="GO:0007165">
    <property type="term" value="P:signal transduction"/>
    <property type="evidence" value="ECO:0007669"/>
    <property type="project" value="UniProtKB-KW"/>
</dbReference>
<dbReference type="HOGENOM" id="CLU_000445_107_20_5"/>
<evidence type="ECO:0000256" key="1">
    <source>
        <dbReference type="ARBA" id="ARBA00004370"/>
    </source>
</evidence>
<evidence type="ECO:0000259" key="7">
    <source>
        <dbReference type="PROSITE" id="PS50192"/>
    </source>
</evidence>
<dbReference type="GO" id="GO:0004888">
    <property type="term" value="F:transmembrane signaling receptor activity"/>
    <property type="evidence" value="ECO:0007669"/>
    <property type="project" value="InterPro"/>
</dbReference>
<evidence type="ECO:0000256" key="2">
    <source>
        <dbReference type="ARBA" id="ARBA00022500"/>
    </source>
</evidence>
<feature type="domain" description="Methyl-accepting transducer" evidence="6">
    <location>
        <begin position="159"/>
        <end position="388"/>
    </location>
</feature>
<evidence type="ECO:0000256" key="5">
    <source>
        <dbReference type="SAM" id="MobiDB-lite"/>
    </source>
</evidence>
<dbReference type="GO" id="GO:0006935">
    <property type="term" value="P:chemotaxis"/>
    <property type="evidence" value="ECO:0007669"/>
    <property type="project" value="UniProtKB-KW"/>
</dbReference>
<dbReference type="InterPro" id="IPR004090">
    <property type="entry name" value="Chemotax_Me-accpt_rcpt"/>
</dbReference>
<keyword evidence="2" id="KW-0145">Chemotaxis</keyword>
<dbReference type="Gene3D" id="1.10.287.950">
    <property type="entry name" value="Methyl-accepting chemotaxis protein"/>
    <property type="match status" value="1"/>
</dbReference>
<dbReference type="SUPFAM" id="SSF58104">
    <property type="entry name" value="Methyl-accepting chemotaxis protein (MCP) signaling domain"/>
    <property type="match status" value="1"/>
</dbReference>
<dbReference type="PROSITE" id="PS50885">
    <property type="entry name" value="HAMP"/>
    <property type="match status" value="1"/>
</dbReference>
<feature type="domain" description="T-SNARE coiled-coil homology" evidence="7">
    <location>
        <begin position="318"/>
        <end position="380"/>
    </location>
</feature>
<keyword evidence="4" id="KW-0807">Transducer</keyword>